<name>A0AAV2FP52_9ROSI</name>
<dbReference type="Proteomes" id="UP001497516">
    <property type="component" value="Chromosome 7"/>
</dbReference>
<protein>
    <submittedName>
        <fullName evidence="2">Uncharacterized protein</fullName>
    </submittedName>
</protein>
<evidence type="ECO:0000313" key="3">
    <source>
        <dbReference type="Proteomes" id="UP001497516"/>
    </source>
</evidence>
<feature type="region of interest" description="Disordered" evidence="1">
    <location>
        <begin position="1"/>
        <end position="28"/>
    </location>
</feature>
<dbReference type="EMBL" id="OZ034820">
    <property type="protein sequence ID" value="CAL1400099.1"/>
    <property type="molecule type" value="Genomic_DNA"/>
</dbReference>
<organism evidence="2 3">
    <name type="scientific">Linum trigynum</name>
    <dbReference type="NCBI Taxonomy" id="586398"/>
    <lineage>
        <taxon>Eukaryota</taxon>
        <taxon>Viridiplantae</taxon>
        <taxon>Streptophyta</taxon>
        <taxon>Embryophyta</taxon>
        <taxon>Tracheophyta</taxon>
        <taxon>Spermatophyta</taxon>
        <taxon>Magnoliopsida</taxon>
        <taxon>eudicotyledons</taxon>
        <taxon>Gunneridae</taxon>
        <taxon>Pentapetalae</taxon>
        <taxon>rosids</taxon>
        <taxon>fabids</taxon>
        <taxon>Malpighiales</taxon>
        <taxon>Linaceae</taxon>
        <taxon>Linum</taxon>
    </lineage>
</organism>
<evidence type="ECO:0000313" key="2">
    <source>
        <dbReference type="EMBL" id="CAL1400099.1"/>
    </source>
</evidence>
<reference evidence="2 3" key="1">
    <citation type="submission" date="2024-04" db="EMBL/GenBank/DDBJ databases">
        <authorList>
            <person name="Fracassetti M."/>
        </authorList>
    </citation>
    <scope>NUCLEOTIDE SEQUENCE [LARGE SCALE GENOMIC DNA]</scope>
</reference>
<feature type="compositionally biased region" description="Polar residues" evidence="1">
    <location>
        <begin position="17"/>
        <end position="28"/>
    </location>
</feature>
<dbReference type="AlphaFoldDB" id="A0AAV2FP52"/>
<proteinExistence type="predicted"/>
<gene>
    <name evidence="2" type="ORF">LTRI10_LOCUS40249</name>
</gene>
<keyword evidence="3" id="KW-1185">Reference proteome</keyword>
<evidence type="ECO:0000256" key="1">
    <source>
        <dbReference type="SAM" id="MobiDB-lite"/>
    </source>
</evidence>
<accession>A0AAV2FP52</accession>
<sequence>MQRNPNYALDRDDADSGDTNTGGDSRTVENFTPLAHVKSITSTSNSYVRHCVKLCRSSPYWHSHGSALVIRSTLIRYYHLLDITR</sequence>